<feature type="chain" id="PRO_5003260837" evidence="8">
    <location>
        <begin position="27"/>
        <end position="693"/>
    </location>
</feature>
<dbReference type="eggNOG" id="COG0793">
    <property type="taxonomic scope" value="Bacteria"/>
</dbReference>
<dbReference type="InterPro" id="IPR029045">
    <property type="entry name" value="ClpP/crotonase-like_dom_sf"/>
</dbReference>
<evidence type="ECO:0000313" key="11">
    <source>
        <dbReference type="Proteomes" id="UP000006860"/>
    </source>
</evidence>
<dbReference type="InterPro" id="IPR020992">
    <property type="entry name" value="Tail_Prtase_C"/>
</dbReference>
<dbReference type="PANTHER" id="PTHR32060">
    <property type="entry name" value="TAIL-SPECIFIC PROTEASE"/>
    <property type="match status" value="1"/>
</dbReference>
<dbReference type="EMBL" id="CP002546">
    <property type="protein sequence ID" value="ADY62378.1"/>
    <property type="molecule type" value="Genomic_DNA"/>
</dbReference>
<comment type="similarity">
    <text evidence="1 5">Belongs to the peptidase S41A family.</text>
</comment>
<dbReference type="OrthoDB" id="9812068at2"/>
<dbReference type="InterPro" id="IPR036034">
    <property type="entry name" value="PDZ_sf"/>
</dbReference>
<evidence type="ECO:0000256" key="6">
    <source>
        <dbReference type="SAM" id="Coils"/>
    </source>
</evidence>
<dbReference type="CDD" id="cd07560">
    <property type="entry name" value="Peptidase_S41_CPP"/>
    <property type="match status" value="1"/>
</dbReference>
<evidence type="ECO:0000256" key="2">
    <source>
        <dbReference type="ARBA" id="ARBA00022670"/>
    </source>
</evidence>
<keyword evidence="8" id="KW-0732">Signal</keyword>
<dbReference type="SUPFAM" id="SSF50156">
    <property type="entry name" value="PDZ domain-like"/>
    <property type="match status" value="1"/>
</dbReference>
<dbReference type="Proteomes" id="UP000006860">
    <property type="component" value="Chromosome"/>
</dbReference>
<dbReference type="STRING" id="756272.Plabr_4807"/>
<dbReference type="GO" id="GO:0004252">
    <property type="term" value="F:serine-type endopeptidase activity"/>
    <property type="evidence" value="ECO:0007669"/>
    <property type="project" value="UniProtKB-EC"/>
</dbReference>
<accession>F0SRC7</accession>
<dbReference type="SUPFAM" id="SSF52096">
    <property type="entry name" value="ClpP/crotonase"/>
    <property type="match status" value="1"/>
</dbReference>
<keyword evidence="2 5" id="KW-0645">Protease</keyword>
<dbReference type="FunFam" id="3.90.226.10:FF:000090">
    <property type="entry name" value="Tail-specific protease"/>
    <property type="match status" value="1"/>
</dbReference>
<evidence type="ECO:0000256" key="5">
    <source>
        <dbReference type="RuleBase" id="RU004404"/>
    </source>
</evidence>
<evidence type="ECO:0000256" key="3">
    <source>
        <dbReference type="ARBA" id="ARBA00022801"/>
    </source>
</evidence>
<dbReference type="Pfam" id="PF11818">
    <property type="entry name" value="DUF3340"/>
    <property type="match status" value="1"/>
</dbReference>
<dbReference type="KEGG" id="pbs:Plabr_4807"/>
<dbReference type="SMART" id="SM00245">
    <property type="entry name" value="TSPc"/>
    <property type="match status" value="1"/>
</dbReference>
<dbReference type="GO" id="GO:0007165">
    <property type="term" value="P:signal transduction"/>
    <property type="evidence" value="ECO:0007669"/>
    <property type="project" value="TreeGrafter"/>
</dbReference>
<dbReference type="PANTHER" id="PTHR32060:SF22">
    <property type="entry name" value="CARBOXYL-TERMINAL-PROCESSING PEPTIDASE 3, CHLOROPLASTIC"/>
    <property type="match status" value="1"/>
</dbReference>
<feature type="domain" description="PDZ" evidence="9">
    <location>
        <begin position="233"/>
        <end position="303"/>
    </location>
</feature>
<dbReference type="HOGENOM" id="CLU_016199_1_0_0"/>
<gene>
    <name evidence="10" type="ordered locus">Plabr_4807</name>
</gene>
<evidence type="ECO:0000256" key="1">
    <source>
        <dbReference type="ARBA" id="ARBA00009179"/>
    </source>
</evidence>
<feature type="coiled-coil region" evidence="6">
    <location>
        <begin position="587"/>
        <end position="614"/>
    </location>
</feature>
<dbReference type="AlphaFoldDB" id="F0SRC7"/>
<proteinExistence type="inferred from homology"/>
<name>F0SRC7_RUBBR</name>
<dbReference type="PROSITE" id="PS50106">
    <property type="entry name" value="PDZ"/>
    <property type="match status" value="1"/>
</dbReference>
<dbReference type="SMART" id="SM00228">
    <property type="entry name" value="PDZ"/>
    <property type="match status" value="1"/>
</dbReference>
<dbReference type="NCBIfam" id="TIGR00225">
    <property type="entry name" value="prc"/>
    <property type="match status" value="1"/>
</dbReference>
<dbReference type="Pfam" id="PF17804">
    <property type="entry name" value="TSP_NTD"/>
    <property type="match status" value="1"/>
</dbReference>
<dbReference type="InterPro" id="IPR005151">
    <property type="entry name" value="Tail-specific_protease"/>
</dbReference>
<evidence type="ECO:0000256" key="7">
    <source>
        <dbReference type="SAM" id="MobiDB-lite"/>
    </source>
</evidence>
<dbReference type="GO" id="GO:0006508">
    <property type="term" value="P:proteolysis"/>
    <property type="evidence" value="ECO:0007669"/>
    <property type="project" value="UniProtKB-KW"/>
</dbReference>
<dbReference type="InterPro" id="IPR004447">
    <property type="entry name" value="Peptidase_S41A"/>
</dbReference>
<dbReference type="CDD" id="cd06782">
    <property type="entry name" value="cpPDZ_CPP-like"/>
    <property type="match status" value="1"/>
</dbReference>
<dbReference type="EC" id="3.4.21.102" evidence="10"/>
<sequence length="693" mass="78017">MKSPTFRRVAILSLFSVCLIVSTIGAQQLAQNSNSDGTTARLVCKMIERFHINQDSINDEMSSRLVDRYIEDLDPNKLYFLQSDIDKFNASRKKLDDQLLSGDTSFATQVFERYIELMEQQVNIAHQYIDIDHDFDVEEEMTTDADELPWAQTAEERNERWRKRVKYELLDLKLEDKELADAREQLHRRYRTISSNLRLTDDHEVVEMYLTALARCFDPHSSYMSPQTLEDFQINMRLSLEGIGAQLRYEDGFTVVAEVVAGGAADKDGRLKPGDKIVAVAQEEGDFVDIIEMKLKDVVRLIRGPKGTIVRLKVKKGETSEQSVYDLTRQKIELTEAEVKGEILDLQQRIGQTLKVGVINIPSFYRDFAGAQAGAKDFKSTEKDVRKVLRDFDQQGGVDLVVIDLRNNGGGALSEAVGVSGLFIKEGPVVQVKELDGSIRSHEDENPDVAYTGPLMVICNRLSASASEIFAGVIKDYNRGIIVGDTTTHGKGTVQNVMPVSDPVFRLRLFQGEDRGALKLTIQQFYRVNGDSTQNRGVRSDVVLPSRIDHMDLGESFLDNALAFDRINPARGVYNTGLSSAEFAQQLQQASQNRVSQNAEFQKLNKQIARLVERKNRDTISLQESVLAAQRELEEQESDELFPTIEGDAESGDKKDKEVFPQTFYNDEILEIAADYYSLLKQAKVVQGGRVAP</sequence>
<feature type="signal peptide" evidence="8">
    <location>
        <begin position="1"/>
        <end position="26"/>
    </location>
</feature>
<dbReference type="GO" id="GO:0030288">
    <property type="term" value="C:outer membrane-bounded periplasmic space"/>
    <property type="evidence" value="ECO:0007669"/>
    <property type="project" value="TreeGrafter"/>
</dbReference>
<dbReference type="InterPro" id="IPR001478">
    <property type="entry name" value="PDZ"/>
</dbReference>
<keyword evidence="6" id="KW-0175">Coiled coil</keyword>
<dbReference type="MEROPS" id="S41.001"/>
<feature type="region of interest" description="Disordered" evidence="7">
    <location>
        <begin position="633"/>
        <end position="658"/>
    </location>
</feature>
<evidence type="ECO:0000256" key="8">
    <source>
        <dbReference type="SAM" id="SignalP"/>
    </source>
</evidence>
<dbReference type="Pfam" id="PF00595">
    <property type="entry name" value="PDZ"/>
    <property type="match status" value="1"/>
</dbReference>
<dbReference type="Gene3D" id="3.90.226.10">
    <property type="entry name" value="2-enoyl-CoA Hydratase, Chain A, domain 1"/>
    <property type="match status" value="1"/>
</dbReference>
<keyword evidence="11" id="KW-1185">Reference proteome</keyword>
<keyword evidence="4 5" id="KW-0720">Serine protease</keyword>
<reference evidence="11" key="1">
    <citation type="submission" date="2011-02" db="EMBL/GenBank/DDBJ databases">
        <title>The complete genome of Planctomyces brasiliensis DSM 5305.</title>
        <authorList>
            <person name="Lucas S."/>
            <person name="Copeland A."/>
            <person name="Lapidus A."/>
            <person name="Bruce D."/>
            <person name="Goodwin L."/>
            <person name="Pitluck S."/>
            <person name="Kyrpides N."/>
            <person name="Mavromatis K."/>
            <person name="Pagani I."/>
            <person name="Ivanova N."/>
            <person name="Ovchinnikova G."/>
            <person name="Lu M."/>
            <person name="Detter J.C."/>
            <person name="Han C."/>
            <person name="Land M."/>
            <person name="Hauser L."/>
            <person name="Markowitz V."/>
            <person name="Cheng J.-F."/>
            <person name="Hugenholtz P."/>
            <person name="Woyke T."/>
            <person name="Wu D."/>
            <person name="Tindall B."/>
            <person name="Pomrenke H.G."/>
            <person name="Brambilla E."/>
            <person name="Klenk H.-P."/>
            <person name="Eisen J.A."/>
        </authorList>
    </citation>
    <scope>NUCLEOTIDE SEQUENCE [LARGE SCALE GENOMIC DNA]</scope>
    <source>
        <strain evidence="11">ATCC 49424 / DSM 5305 / JCM 21570 / NBRC 103401 / IFAM 1448</strain>
    </source>
</reference>
<organism evidence="10 11">
    <name type="scientific">Rubinisphaera brasiliensis (strain ATCC 49424 / DSM 5305 / JCM 21570 / IAM 15109 / NBRC 103401 / IFAM 1448)</name>
    <name type="common">Planctomyces brasiliensis</name>
    <dbReference type="NCBI Taxonomy" id="756272"/>
    <lineage>
        <taxon>Bacteria</taxon>
        <taxon>Pseudomonadati</taxon>
        <taxon>Planctomycetota</taxon>
        <taxon>Planctomycetia</taxon>
        <taxon>Planctomycetales</taxon>
        <taxon>Planctomycetaceae</taxon>
        <taxon>Rubinisphaera</taxon>
    </lineage>
</organism>
<dbReference type="Pfam" id="PF03572">
    <property type="entry name" value="Peptidase_S41"/>
    <property type="match status" value="1"/>
</dbReference>
<evidence type="ECO:0000256" key="4">
    <source>
        <dbReference type="ARBA" id="ARBA00022825"/>
    </source>
</evidence>
<dbReference type="Gene3D" id="2.30.42.10">
    <property type="match status" value="1"/>
</dbReference>
<keyword evidence="3 5" id="KW-0378">Hydrolase</keyword>
<dbReference type="InterPro" id="IPR040573">
    <property type="entry name" value="TSP_N"/>
</dbReference>
<dbReference type="RefSeq" id="WP_013631082.1">
    <property type="nucleotide sequence ID" value="NC_015174.1"/>
</dbReference>
<evidence type="ECO:0000259" key="9">
    <source>
        <dbReference type="PROSITE" id="PS50106"/>
    </source>
</evidence>
<evidence type="ECO:0000313" key="10">
    <source>
        <dbReference type="EMBL" id="ADY62378.1"/>
    </source>
</evidence>
<protein>
    <submittedName>
        <fullName evidence="10">C-terminal processing peptidase-1</fullName>
        <ecNumber evidence="10">3.4.21.102</ecNumber>
    </submittedName>
</protein>